<dbReference type="GeneTree" id="ENSGT00940000177881"/>
<organism evidence="1 2">
    <name type="scientific">Maylandia zebra</name>
    <name type="common">zebra mbuna</name>
    <dbReference type="NCBI Taxonomy" id="106582"/>
    <lineage>
        <taxon>Eukaryota</taxon>
        <taxon>Metazoa</taxon>
        <taxon>Chordata</taxon>
        <taxon>Craniata</taxon>
        <taxon>Vertebrata</taxon>
        <taxon>Euteleostomi</taxon>
        <taxon>Actinopterygii</taxon>
        <taxon>Neopterygii</taxon>
        <taxon>Teleostei</taxon>
        <taxon>Neoteleostei</taxon>
        <taxon>Acanthomorphata</taxon>
        <taxon>Ovalentaria</taxon>
        <taxon>Cichlomorphae</taxon>
        <taxon>Cichliformes</taxon>
        <taxon>Cichlidae</taxon>
        <taxon>African cichlids</taxon>
        <taxon>Pseudocrenilabrinae</taxon>
        <taxon>Haplochromini</taxon>
        <taxon>Maylandia</taxon>
        <taxon>Maylandia zebra complex</taxon>
    </lineage>
</organism>
<proteinExistence type="predicted"/>
<dbReference type="Ensembl" id="ENSMZET00005007204.1">
    <property type="protein sequence ID" value="ENSMZEP00005006902.1"/>
    <property type="gene ID" value="ENSMZEG00005005308.1"/>
</dbReference>
<dbReference type="AlphaFoldDB" id="A0A3P9BAJ7"/>
<evidence type="ECO:0000313" key="1">
    <source>
        <dbReference type="Ensembl" id="ENSMZEP00005006902.1"/>
    </source>
</evidence>
<dbReference type="Proteomes" id="UP000265160">
    <property type="component" value="LG4"/>
</dbReference>
<reference evidence="1" key="2">
    <citation type="submission" date="2025-08" db="UniProtKB">
        <authorList>
            <consortium name="Ensembl"/>
        </authorList>
    </citation>
    <scope>IDENTIFICATION</scope>
</reference>
<accession>A0A3P9BAJ7</accession>
<keyword evidence="2" id="KW-1185">Reference proteome</keyword>
<reference evidence="1 2" key="1">
    <citation type="journal article" date="2014" name="Nature">
        <title>The genomic substrate for adaptive radiation in African cichlid fish.</title>
        <authorList>
            <person name="Brawand D."/>
            <person name="Wagner C.E."/>
            <person name="Li Y.I."/>
            <person name="Malinsky M."/>
            <person name="Keller I."/>
            <person name="Fan S."/>
            <person name="Simakov O."/>
            <person name="Ng A.Y."/>
            <person name="Lim Z.W."/>
            <person name="Bezault E."/>
            <person name="Turner-Maier J."/>
            <person name="Johnson J."/>
            <person name="Alcazar R."/>
            <person name="Noh H.J."/>
            <person name="Russell P."/>
            <person name="Aken B."/>
            <person name="Alfoldi J."/>
            <person name="Amemiya C."/>
            <person name="Azzouzi N."/>
            <person name="Baroiller J.F."/>
            <person name="Barloy-Hubler F."/>
            <person name="Berlin A."/>
            <person name="Bloomquist R."/>
            <person name="Carleton K.L."/>
            <person name="Conte M.A."/>
            <person name="D'Cotta H."/>
            <person name="Eshel O."/>
            <person name="Gaffney L."/>
            <person name="Galibert F."/>
            <person name="Gante H.F."/>
            <person name="Gnerre S."/>
            <person name="Greuter L."/>
            <person name="Guyon R."/>
            <person name="Haddad N.S."/>
            <person name="Haerty W."/>
            <person name="Harris R.M."/>
            <person name="Hofmann H.A."/>
            <person name="Hourlier T."/>
            <person name="Hulata G."/>
            <person name="Jaffe D.B."/>
            <person name="Lara M."/>
            <person name="Lee A.P."/>
            <person name="MacCallum I."/>
            <person name="Mwaiko S."/>
            <person name="Nikaido M."/>
            <person name="Nishihara H."/>
            <person name="Ozouf-Costaz C."/>
            <person name="Penman D.J."/>
            <person name="Przybylski D."/>
            <person name="Rakotomanga M."/>
            <person name="Renn S.C.P."/>
            <person name="Ribeiro F.J."/>
            <person name="Ron M."/>
            <person name="Salzburger W."/>
            <person name="Sanchez-Pulido L."/>
            <person name="Santos M.E."/>
            <person name="Searle S."/>
            <person name="Sharpe T."/>
            <person name="Swofford R."/>
            <person name="Tan F.J."/>
            <person name="Williams L."/>
            <person name="Young S."/>
            <person name="Yin S."/>
            <person name="Okada N."/>
            <person name="Kocher T.D."/>
            <person name="Miska E.A."/>
            <person name="Lander E.S."/>
            <person name="Venkatesh B."/>
            <person name="Fernald R.D."/>
            <person name="Meyer A."/>
            <person name="Ponting C.P."/>
            <person name="Streelman J.T."/>
            <person name="Lindblad-Toh K."/>
            <person name="Seehausen O."/>
            <person name="Di Palma F."/>
        </authorList>
    </citation>
    <scope>NUCLEOTIDE SEQUENCE</scope>
</reference>
<protein>
    <submittedName>
        <fullName evidence="1">Uncharacterized protein</fullName>
    </submittedName>
</protein>
<sequence>MALSGDEPICPKFQPNIFDPSRCHDCLRQRHLHAGAGESTEVTQQQISAAESGAGAKTGIGYVYTAKIFSLAYLHALHVPHVFCDSP</sequence>
<reference evidence="1" key="3">
    <citation type="submission" date="2025-09" db="UniProtKB">
        <authorList>
            <consortium name="Ensembl"/>
        </authorList>
    </citation>
    <scope>IDENTIFICATION</scope>
</reference>
<evidence type="ECO:0000313" key="2">
    <source>
        <dbReference type="Proteomes" id="UP000265160"/>
    </source>
</evidence>
<name>A0A3P9BAJ7_9CICH</name>